<dbReference type="Proteomes" id="UP001055439">
    <property type="component" value="Chromosome 1"/>
</dbReference>
<feature type="region of interest" description="Disordered" evidence="1">
    <location>
        <begin position="520"/>
        <end position="540"/>
    </location>
</feature>
<accession>A0A9E7EI71</accession>
<organism evidence="2 3">
    <name type="scientific">Musa troglodytarum</name>
    <name type="common">fe'i banana</name>
    <dbReference type="NCBI Taxonomy" id="320322"/>
    <lineage>
        <taxon>Eukaryota</taxon>
        <taxon>Viridiplantae</taxon>
        <taxon>Streptophyta</taxon>
        <taxon>Embryophyta</taxon>
        <taxon>Tracheophyta</taxon>
        <taxon>Spermatophyta</taxon>
        <taxon>Magnoliopsida</taxon>
        <taxon>Liliopsida</taxon>
        <taxon>Zingiberales</taxon>
        <taxon>Musaceae</taxon>
        <taxon>Musa</taxon>
    </lineage>
</organism>
<proteinExistence type="predicted"/>
<sequence length="1505" mass="155447">MSKARTLPLLDLKGEKRRLLLIALGRPPSPSIASSLFVHLAASLSVASPKPEALLPLFASPAPQTLWLCYLGLVSLSPMAAYESDGGGIGGKFQKRPFRRAPATPYDRPQAAARPAQPLPAEPRGYGWLSRLVDPATRIISWSASRLFPSSVFQKRLGAPPATPPEANQRPVEEVIKEPSTHSLHEVQEHLSDGKNAVNSSNAGSAQHGTSSHVDGVFELEQLLKQKTFTRTEFDHLTQLLHSRIVEPNAQEVAVNSENIEITNVRGQTNKQQYAVEVNVLQPASSYEIETPTIPGEANKKQQCANDVSQPMSSFNNKDKRVASEQERREVFSGSHEIVTAPAPGLASTKEEAASPAKIAKTHMSSRFFKSSASLSMQNKSFRDDRAMPIGTPYARKPSNHSLVLRTAVRNSEPIETRRNSFLSSGIYGRSAIYKMSRSPYFKPCSMANLGTFKRGRSLLEDDIGSSGPTHRTHQKSNLMSPLASPYLSQGNSLPSSSTHVDQGSVTLNQKLLHLHEQENDHSEFQSVENSGVPSVPLPPQSSEMARKILQQPDKLMTSPKGKSSNLKIDMDESPFLLTHNMLHGQALKSMEEIDMSKFLNVQKNGCLKSPSGLHQKSFGNTISQKQDKSEENGSTKSAVTGIQFASTNSVLAKPNNTSGTEAKPSMTTAHFVVSGAATATSQKKPSFRMSAPEDLVELDDDSDDIKDSPITATIVGNKPLLISKCEITHEKPKLEKSMKSSSNNIRTSTGVSDRDSTKISNGLAPLCEETPAPTFKADLVELASGSASTAAGASGLGFSNATTTTVLEGSKGEVVQTSKGGDLFDAFANAALPALSVRGAFRTSDLNDGITSSTAISSALVVPSMTLGTSFAPGFSTSTSMAPNSSATISSDAPIFSTIPSFQFGASGPFGASGAVTSSTEKSESTNLVGESVKSSVFSVSSSAPLGTSAAFSSTRSNSSAVLTPSIFASTSNSSSALPAPALFSTATGGSSAMSLSSGFSTSTSMAPNSAATISSAAPILSTIPSFQFGASGSFGAASAVTSSTEKSDSTNLAGEPVKSSAFSVSSSAPLGTSVALSDTRSNSSAVLTPSIFASTSDSSSALPASALFSTAAGSSAMSMSSVFSTSSNGFNGFSSSPQSGGANSLFSSNSSQNSTVFGTTAESSFSTQPAQSGTGMSHALPISSSNTFGSSILTTMFGISGTSSPGSASSSFGFSTPGLQPLGSSSGFSFLTATGSSSSSGSSSTIPPAKSFVSSTGLSTVSTLSAGSSSSSHVWSTPFGSSGFSFAASAISSANSSGNLSLGAGTGTGLFKSTSHSAQSSPSGSIFASTTFSPATGLPFGSAPSSGSSPFMFGSSPGSVSSFTSVGSTTSLISHVKPVFGAPNQTSGLNSGSPGNDQMNVEDSMADDSVQSSVLPAVKFGQPTNTPASPNFVFGSPATPGGTPTFQFGSQQNNFMPQSPSPFQPAGNLEFAAGGSFSLGSSGGGDKSGRRTVKVRRDKHRKR</sequence>
<dbReference type="GO" id="GO:0071763">
    <property type="term" value="P:nuclear membrane organization"/>
    <property type="evidence" value="ECO:0007669"/>
    <property type="project" value="TreeGrafter"/>
</dbReference>
<evidence type="ECO:0000313" key="2">
    <source>
        <dbReference type="EMBL" id="URD76722.1"/>
    </source>
</evidence>
<feature type="compositionally biased region" description="Polar residues" evidence="1">
    <location>
        <begin position="613"/>
        <end position="625"/>
    </location>
</feature>
<evidence type="ECO:0000256" key="1">
    <source>
        <dbReference type="SAM" id="MobiDB-lite"/>
    </source>
</evidence>
<dbReference type="EMBL" id="CP097502">
    <property type="protein sequence ID" value="URD76722.1"/>
    <property type="molecule type" value="Genomic_DNA"/>
</dbReference>
<protein>
    <recommendedName>
        <fullName evidence="4">Nuclear pore complex protein</fullName>
    </recommendedName>
</protein>
<gene>
    <name evidence="2" type="ORF">MUK42_25494</name>
</gene>
<feature type="region of interest" description="Disordered" evidence="1">
    <location>
        <begin position="1159"/>
        <end position="1180"/>
    </location>
</feature>
<dbReference type="PANTHER" id="PTHR33416:SF20">
    <property type="entry name" value="NUCLEAR PORE COMPLEX PROTEIN NUP1"/>
    <property type="match status" value="1"/>
</dbReference>
<evidence type="ECO:0008006" key="4">
    <source>
        <dbReference type="Google" id="ProtNLM"/>
    </source>
</evidence>
<dbReference type="GO" id="GO:0005635">
    <property type="term" value="C:nuclear envelope"/>
    <property type="evidence" value="ECO:0007669"/>
    <property type="project" value="TreeGrafter"/>
</dbReference>
<reference evidence="2" key="1">
    <citation type="submission" date="2022-05" db="EMBL/GenBank/DDBJ databases">
        <title>The Musa troglodytarum L. genome provides insights into the mechanism of non-climacteric behaviour and enrichment of carotenoids.</title>
        <authorList>
            <person name="Wang J."/>
        </authorList>
    </citation>
    <scope>NUCLEOTIDE SEQUENCE</scope>
    <source>
        <tissue evidence="2">Leaf</tissue>
    </source>
</reference>
<dbReference type="PANTHER" id="PTHR33416">
    <property type="entry name" value="NUCLEAR PORE COMPLEX PROTEIN NUP1"/>
    <property type="match status" value="1"/>
</dbReference>
<feature type="region of interest" description="Disordered" evidence="1">
    <location>
        <begin position="611"/>
        <end position="637"/>
    </location>
</feature>
<feature type="compositionally biased region" description="Basic residues" evidence="1">
    <location>
        <begin position="1492"/>
        <end position="1505"/>
    </location>
</feature>
<feature type="compositionally biased region" description="Polar residues" evidence="1">
    <location>
        <begin position="1385"/>
        <end position="1403"/>
    </location>
</feature>
<feature type="compositionally biased region" description="Polar residues" evidence="1">
    <location>
        <begin position="740"/>
        <end position="752"/>
    </location>
</feature>
<name>A0A9E7EI71_9LILI</name>
<dbReference type="OrthoDB" id="778586at2759"/>
<feature type="region of interest" description="Disordered" evidence="1">
    <location>
        <begin position="306"/>
        <end position="357"/>
    </location>
</feature>
<feature type="compositionally biased region" description="Polar residues" evidence="1">
    <location>
        <begin position="1444"/>
        <end position="1460"/>
    </location>
</feature>
<keyword evidence="3" id="KW-1185">Reference proteome</keyword>
<feature type="region of interest" description="Disordered" evidence="1">
    <location>
        <begin position="1381"/>
        <end position="1505"/>
    </location>
</feature>
<feature type="compositionally biased region" description="Polar residues" evidence="1">
    <location>
        <begin position="1159"/>
        <end position="1177"/>
    </location>
</feature>
<feature type="compositionally biased region" description="Polar residues" evidence="1">
    <location>
        <begin position="306"/>
        <end position="316"/>
    </location>
</feature>
<feature type="region of interest" description="Disordered" evidence="1">
    <location>
        <begin position="734"/>
        <end position="758"/>
    </location>
</feature>
<feature type="compositionally biased region" description="Basic and acidic residues" evidence="1">
    <location>
        <begin position="317"/>
        <end position="331"/>
    </location>
</feature>
<evidence type="ECO:0000313" key="3">
    <source>
        <dbReference type="Proteomes" id="UP001055439"/>
    </source>
</evidence>